<keyword evidence="1" id="KW-0472">Membrane</keyword>
<keyword evidence="1" id="KW-0812">Transmembrane</keyword>
<accession>A0ABT0FN64</accession>
<feature type="transmembrane region" description="Helical" evidence="1">
    <location>
        <begin position="107"/>
        <end position="129"/>
    </location>
</feature>
<dbReference type="EMBL" id="JAKRKC020000001">
    <property type="protein sequence ID" value="MCK2213726.1"/>
    <property type="molecule type" value="Genomic_DNA"/>
</dbReference>
<comment type="caution">
    <text evidence="2">The sequence shown here is derived from an EMBL/GenBank/DDBJ whole genome shotgun (WGS) entry which is preliminary data.</text>
</comment>
<keyword evidence="1" id="KW-1133">Transmembrane helix</keyword>
<evidence type="ECO:0000313" key="2">
    <source>
        <dbReference type="EMBL" id="MCK2213726.1"/>
    </source>
</evidence>
<dbReference type="RefSeq" id="WP_242371822.1">
    <property type="nucleotide sequence ID" value="NZ_JAKRKC020000001.1"/>
</dbReference>
<feature type="transmembrane region" description="Helical" evidence="1">
    <location>
        <begin position="81"/>
        <end position="101"/>
    </location>
</feature>
<protein>
    <submittedName>
        <fullName evidence="2">DUF4267 domain-containing protein</fullName>
    </submittedName>
</protein>
<evidence type="ECO:0000313" key="3">
    <source>
        <dbReference type="Proteomes" id="UP001317259"/>
    </source>
</evidence>
<dbReference type="Pfam" id="PF14087">
    <property type="entry name" value="DUF4267"/>
    <property type="match status" value="1"/>
</dbReference>
<proteinExistence type="predicted"/>
<feature type="transmembrane region" description="Helical" evidence="1">
    <location>
        <begin position="12"/>
        <end position="33"/>
    </location>
</feature>
<feature type="transmembrane region" description="Helical" evidence="1">
    <location>
        <begin position="53"/>
        <end position="74"/>
    </location>
</feature>
<evidence type="ECO:0000256" key="1">
    <source>
        <dbReference type="SAM" id="Phobius"/>
    </source>
</evidence>
<reference evidence="2 3" key="1">
    <citation type="submission" date="2022-04" db="EMBL/GenBank/DDBJ databases">
        <title>Genome draft of Actinomadura sp. ATCC 31491.</title>
        <authorList>
            <person name="Shi X."/>
            <person name="Du Y."/>
        </authorList>
    </citation>
    <scope>NUCLEOTIDE SEQUENCE [LARGE SCALE GENOMIC DNA]</scope>
    <source>
        <strain evidence="2 3">ATCC 31491</strain>
    </source>
</reference>
<gene>
    <name evidence="2" type="ORF">MF672_007990</name>
</gene>
<name>A0ABT0FN64_9ACTN</name>
<keyword evidence="3" id="KW-1185">Reference proteome</keyword>
<organism evidence="2 3">
    <name type="scientific">Actinomadura luzonensis</name>
    <dbReference type="NCBI Taxonomy" id="2805427"/>
    <lineage>
        <taxon>Bacteria</taxon>
        <taxon>Bacillati</taxon>
        <taxon>Actinomycetota</taxon>
        <taxon>Actinomycetes</taxon>
        <taxon>Streptosporangiales</taxon>
        <taxon>Thermomonosporaceae</taxon>
        <taxon>Actinomadura</taxon>
    </lineage>
</organism>
<dbReference type="InterPro" id="IPR025363">
    <property type="entry name" value="DUF4267"/>
</dbReference>
<sequence>MRPARLPSRGTAGAVLAVIGAIFIGYVGISYLLTPASMAPAFGLPSRPRAEGAGFLAVKGIRDVVSGLVILTVLLAGNRRVLGWVVLVTALTPLGDMILVLGSGGAAATAFGVHGATAAAVVLAGGLLLSGARPRPATPAP</sequence>
<dbReference type="Proteomes" id="UP001317259">
    <property type="component" value="Unassembled WGS sequence"/>
</dbReference>